<evidence type="ECO:0000313" key="1">
    <source>
        <dbReference type="EMBL" id="XBX80776.1"/>
    </source>
</evidence>
<gene>
    <name evidence="1" type="ORF">ABIQ69_09090</name>
</gene>
<protein>
    <submittedName>
        <fullName evidence="1">Uncharacterized protein</fullName>
    </submittedName>
</protein>
<sequence>MSGYDASTGDAVIEMAVTDAPAEASSSPFTLLTGAADSMICEGDVCYVPGAVGGETAAEDHAQDAVART</sequence>
<dbReference type="AlphaFoldDB" id="A0AAU7W2V3"/>
<reference evidence="1" key="1">
    <citation type="submission" date="2024-05" db="EMBL/GenBank/DDBJ databases">
        <authorList>
            <person name="Yu L."/>
        </authorList>
    </citation>
    <scope>NUCLEOTIDE SEQUENCE</scope>
    <source>
        <strain evidence="1">G08B096</strain>
    </source>
</reference>
<name>A0AAU7W2V3_9MICO</name>
<dbReference type="EMBL" id="CP158374">
    <property type="protein sequence ID" value="XBX80776.1"/>
    <property type="molecule type" value="Genomic_DNA"/>
</dbReference>
<dbReference type="RefSeq" id="WP_350346802.1">
    <property type="nucleotide sequence ID" value="NZ_CP158374.1"/>
</dbReference>
<proteinExistence type="predicted"/>
<accession>A0AAU7W2V3</accession>
<organism evidence="1">
    <name type="scientific">Agromyces sp. G08B096</name>
    <dbReference type="NCBI Taxonomy" id="3156399"/>
    <lineage>
        <taxon>Bacteria</taxon>
        <taxon>Bacillati</taxon>
        <taxon>Actinomycetota</taxon>
        <taxon>Actinomycetes</taxon>
        <taxon>Micrococcales</taxon>
        <taxon>Microbacteriaceae</taxon>
        <taxon>Agromyces</taxon>
    </lineage>
</organism>